<keyword evidence="1" id="KW-1133">Transmembrane helix</keyword>
<dbReference type="Ensembl" id="ENSTMTT00000002478.1">
    <property type="protein sequence ID" value="ENSTMTP00000002390.1"/>
    <property type="gene ID" value="ENSTMTG00000001860.1"/>
</dbReference>
<proteinExistence type="predicted"/>
<keyword evidence="1" id="KW-0812">Transmembrane</keyword>
<sequence length="159" mass="18628">MVNKDMNGFPVKKCSAFQFFKKRVRRWIKSPMVSMEKHQNTSLKYTGSTVMHIPQGEPELEFSLCQTCLGDHSFQRGIVPQEAESCSWESHRSCKGLSFGVLMLLGIAVIIIIIIIYHFENFKENLRRTSAFERLKCRNFVEDLIKLLTIQTYKVRIYW</sequence>
<evidence type="ECO:0000256" key="1">
    <source>
        <dbReference type="SAM" id="Phobius"/>
    </source>
</evidence>
<organism evidence="2 3">
    <name type="scientific">Terrapene triunguis</name>
    <name type="common">Three-toed box turtle</name>
    <dbReference type="NCBI Taxonomy" id="2587831"/>
    <lineage>
        <taxon>Eukaryota</taxon>
        <taxon>Metazoa</taxon>
        <taxon>Chordata</taxon>
        <taxon>Craniata</taxon>
        <taxon>Vertebrata</taxon>
        <taxon>Euteleostomi</taxon>
        <taxon>Archelosauria</taxon>
        <taxon>Testudinata</taxon>
        <taxon>Testudines</taxon>
        <taxon>Cryptodira</taxon>
        <taxon>Durocryptodira</taxon>
        <taxon>Testudinoidea</taxon>
        <taxon>Emydidae</taxon>
        <taxon>Terrapene</taxon>
    </lineage>
</organism>
<evidence type="ECO:0000313" key="2">
    <source>
        <dbReference type="Ensembl" id="ENSTMTP00000002390.1"/>
    </source>
</evidence>
<keyword evidence="3" id="KW-1185">Reference proteome</keyword>
<reference evidence="2" key="1">
    <citation type="submission" date="2025-08" db="UniProtKB">
        <authorList>
            <consortium name="Ensembl"/>
        </authorList>
    </citation>
    <scope>IDENTIFICATION</scope>
</reference>
<name>A0A674I1A2_9SAUR</name>
<accession>A0A674I1A2</accession>
<protein>
    <submittedName>
        <fullName evidence="2">Uncharacterized protein</fullName>
    </submittedName>
</protein>
<dbReference type="InParanoid" id="A0A674I1A2"/>
<dbReference type="GeneTree" id="ENSGT00680000101596"/>
<dbReference type="AlphaFoldDB" id="A0A674I1A2"/>
<evidence type="ECO:0000313" key="3">
    <source>
        <dbReference type="Proteomes" id="UP000472274"/>
    </source>
</evidence>
<keyword evidence="1" id="KW-0472">Membrane</keyword>
<reference evidence="2" key="2">
    <citation type="submission" date="2025-09" db="UniProtKB">
        <authorList>
            <consortium name="Ensembl"/>
        </authorList>
    </citation>
    <scope>IDENTIFICATION</scope>
</reference>
<feature type="transmembrane region" description="Helical" evidence="1">
    <location>
        <begin position="97"/>
        <end position="119"/>
    </location>
</feature>
<dbReference type="Proteomes" id="UP000472274">
    <property type="component" value="Unplaced"/>
</dbReference>